<dbReference type="GO" id="GO:0047280">
    <property type="term" value="F:nicotinamide phosphoribosyltransferase activity"/>
    <property type="evidence" value="ECO:0007669"/>
    <property type="project" value="UniProtKB-EC"/>
</dbReference>
<gene>
    <name evidence="12" type="primary">nadV</name>
    <name evidence="12" type="ORF">CIG1485E_0071</name>
</gene>
<keyword evidence="4 12" id="KW-0808">Transferase</keyword>
<comment type="catalytic activity">
    <reaction evidence="8">
        <text>beta-nicotinamide D-ribonucleotide + diphosphate = 5-phospho-alpha-D-ribose 1-diphosphate + nicotinamide + H(+)</text>
        <dbReference type="Rhea" id="RHEA:16149"/>
        <dbReference type="ChEBI" id="CHEBI:14649"/>
        <dbReference type="ChEBI" id="CHEBI:15378"/>
        <dbReference type="ChEBI" id="CHEBI:17154"/>
        <dbReference type="ChEBI" id="CHEBI:33019"/>
        <dbReference type="ChEBI" id="CHEBI:58017"/>
        <dbReference type="EC" id="2.4.2.12"/>
    </reaction>
    <physiologicalReaction direction="right-to-left" evidence="8">
        <dbReference type="Rhea" id="RHEA:16151"/>
    </physiologicalReaction>
</comment>
<keyword evidence="2" id="KW-0662">Pyridine nucleotide biosynthesis</keyword>
<dbReference type="EC" id="2.4.2.12" evidence="6"/>
<feature type="binding site" evidence="9">
    <location>
        <position position="198"/>
    </location>
    <ligand>
        <name>beta-nicotinamide D-ribonucleotide</name>
        <dbReference type="ChEBI" id="CHEBI:14649"/>
    </ligand>
</feature>
<dbReference type="EMBL" id="CP009043">
    <property type="protein sequence ID" value="AII13950.1"/>
    <property type="molecule type" value="Genomic_DNA"/>
</dbReference>
<protein>
    <recommendedName>
        <fullName evidence="7">Nicotinamide phosphoribosyltransferase</fullName>
        <ecNumber evidence="6">2.4.2.12</ecNumber>
    </recommendedName>
</protein>
<comment type="similarity">
    <text evidence="1">Belongs to the NAPRTase family.</text>
</comment>
<reference evidence="13" key="1">
    <citation type="journal article" date="2014" name="Genome Announc.">
        <title>Complete Genome Sequence of Campylobacter iguaniorum Strain 1485ET, Isolated from a Bearded Dragon (Pogona vitticeps).</title>
        <authorList>
            <person name="Gilbert M.J."/>
            <person name="Miller W.G."/>
            <person name="Yee E."/>
            <person name="Kik M."/>
            <person name="Wagenaar J.A."/>
            <person name="Duim B."/>
        </authorList>
    </citation>
    <scope>NUCLEOTIDE SEQUENCE [LARGE SCALE GENOMIC DNA]</scope>
    <source>
        <strain evidence="13">1485E</strain>
    </source>
</reference>
<dbReference type="InterPro" id="IPR041525">
    <property type="entry name" value="N/Namide_PRibTrfase"/>
</dbReference>
<dbReference type="PIRSF" id="PIRSF005943">
    <property type="entry name" value="NMPRT"/>
    <property type="match status" value="1"/>
</dbReference>
<evidence type="ECO:0000256" key="5">
    <source>
        <dbReference type="ARBA" id="ARBA00035007"/>
    </source>
</evidence>
<dbReference type="OrthoDB" id="394882at2"/>
<dbReference type="eggNOG" id="COG1488">
    <property type="taxonomic scope" value="Bacteria"/>
</dbReference>
<dbReference type="Pfam" id="PF18127">
    <property type="entry name" value="NAMPT_N"/>
    <property type="match status" value="1"/>
</dbReference>
<evidence type="ECO:0000256" key="9">
    <source>
        <dbReference type="PIRSR" id="PIRSR005943-1"/>
    </source>
</evidence>
<dbReference type="GO" id="GO:0009435">
    <property type="term" value="P:NAD+ biosynthetic process"/>
    <property type="evidence" value="ECO:0007669"/>
    <property type="project" value="InterPro"/>
</dbReference>
<dbReference type="InterPro" id="IPR013785">
    <property type="entry name" value="Aldolase_TIM"/>
</dbReference>
<dbReference type="HOGENOM" id="CLU_012550_2_0_7"/>
<feature type="domain" description="Nicotinate/nicotinamide phosphoribosyltransferase" evidence="10">
    <location>
        <begin position="167"/>
        <end position="435"/>
    </location>
</feature>
<evidence type="ECO:0000259" key="11">
    <source>
        <dbReference type="Pfam" id="PF18127"/>
    </source>
</evidence>
<evidence type="ECO:0000259" key="10">
    <source>
        <dbReference type="Pfam" id="PF04095"/>
    </source>
</evidence>
<feature type="binding site" evidence="9">
    <location>
        <begin position="284"/>
        <end position="286"/>
    </location>
    <ligand>
        <name>beta-nicotinamide D-ribonucleotide</name>
        <dbReference type="ChEBI" id="CHEBI:14649"/>
    </ligand>
</feature>
<dbReference type="KEGG" id="caj:CIG1485E_0071"/>
<sequence length="459" mass="51473">MNLILNTDSYKTSHYLQYPSDVKFVSSYIESRGGRWNRLLFYGLQMFLMEYLSKKITKEDILEAKEIITAHGMPFNEDGWNYILNEHGGKLPLEIEAVREGSVVQTDNVLVQVRNTDPKLPWLVGYIETALLRAIWYPVAVATNSYFCKQRILTALRETGTPELIDFCLHDFGARGVSSYESAGIGGSAHMVNFKGSDTMSGIVFARKYYEADMPAFSIPASEHSTMTSWGKASELEAYANMVDKFASGLFACVIDSYDTFNAIELWGRLFDKVKASGGRVVLRPDSGNPVTMASECLEKMMDIAGYSLNQKGYKVLPDHIRMIYGDGIDPQSIGDVLAELKLRKISSDNMAFGMGGALLQHLNRDTLKFAMKTNAVSHDGINWIDVRKDPATDPAKRSKSGRLALIRQGSLYKTIRFDELGDRQNKLITVFKNGELTSKVSFEDIRTRVSKFNERIGL</sequence>
<proteinExistence type="inferred from homology"/>
<dbReference type="Pfam" id="PF04095">
    <property type="entry name" value="NAPRTase"/>
    <property type="match status" value="1"/>
</dbReference>
<dbReference type="PANTHER" id="PTHR43816:SF1">
    <property type="entry name" value="NICOTINAMIDE PHOSPHORIBOSYLTRANSFERASE"/>
    <property type="match status" value="1"/>
</dbReference>
<evidence type="ECO:0000313" key="13">
    <source>
        <dbReference type="Proteomes" id="UP000028486"/>
    </source>
</evidence>
<organism evidence="12 13">
    <name type="scientific">Campylobacter iguaniorum</name>
    <dbReference type="NCBI Taxonomy" id="1244531"/>
    <lineage>
        <taxon>Bacteria</taxon>
        <taxon>Pseudomonadati</taxon>
        <taxon>Campylobacterota</taxon>
        <taxon>Epsilonproteobacteria</taxon>
        <taxon>Campylobacterales</taxon>
        <taxon>Campylobacteraceae</taxon>
        <taxon>Campylobacter</taxon>
    </lineage>
</organism>
<dbReference type="PANTHER" id="PTHR43816">
    <property type="entry name" value="NICOTINAMIDE PHOSPHORIBOSYLTRANSFERASE"/>
    <property type="match status" value="1"/>
</dbReference>
<evidence type="ECO:0000256" key="2">
    <source>
        <dbReference type="ARBA" id="ARBA00022642"/>
    </source>
</evidence>
<dbReference type="Proteomes" id="UP000028486">
    <property type="component" value="Chromosome"/>
</dbReference>
<feature type="binding site" evidence="9">
    <location>
        <position position="365"/>
    </location>
    <ligand>
        <name>beta-nicotinamide D-ribonucleotide</name>
        <dbReference type="ChEBI" id="CHEBI:14649"/>
    </ligand>
</feature>
<evidence type="ECO:0000256" key="1">
    <source>
        <dbReference type="ARBA" id="ARBA00010897"/>
    </source>
</evidence>
<feature type="binding site" evidence="9">
    <location>
        <position position="224"/>
    </location>
    <ligand>
        <name>diphosphate</name>
        <dbReference type="ChEBI" id="CHEBI:33019"/>
    </ligand>
</feature>
<feature type="binding site" evidence="9">
    <location>
        <begin position="326"/>
        <end position="327"/>
    </location>
    <ligand>
        <name>beta-nicotinamide D-ribonucleotide</name>
        <dbReference type="ChEBI" id="CHEBI:14649"/>
    </ligand>
</feature>
<evidence type="ECO:0000313" key="12">
    <source>
        <dbReference type="EMBL" id="AII13950.1"/>
    </source>
</evidence>
<comment type="pathway">
    <text evidence="5">Cofactor biosynthesis; NAD(+) biosynthesis; nicotinamide D-ribonucleotide from 5-phospho-alpha-D-ribose 1-diphosphate and nicotinamide: step 1/1.</text>
</comment>
<keyword evidence="3 12" id="KW-0328">Glycosyltransferase</keyword>
<feature type="binding site" evidence="9">
    <location>
        <position position="175"/>
    </location>
    <ligand>
        <name>diphosphate</name>
        <dbReference type="ChEBI" id="CHEBI:33019"/>
    </ligand>
</feature>
<dbReference type="STRING" id="1244531.CIG2463D_0074"/>
<dbReference type="RefSeq" id="WP_038452510.1">
    <property type="nucleotide sequence ID" value="NZ_CP009043.1"/>
</dbReference>
<dbReference type="SUPFAM" id="SSF51690">
    <property type="entry name" value="Nicotinate/Quinolinate PRTase C-terminal domain-like"/>
    <property type="match status" value="1"/>
</dbReference>
<dbReference type="PATRIC" id="fig|1244531.5.peg.79"/>
<accession>A0A076F6L1</accession>
<feature type="binding site" evidence="9">
    <location>
        <position position="284"/>
    </location>
    <ligand>
        <name>diphosphate</name>
        <dbReference type="ChEBI" id="CHEBI:33019"/>
    </ligand>
</feature>
<keyword evidence="13" id="KW-1185">Reference proteome</keyword>
<evidence type="ECO:0000256" key="3">
    <source>
        <dbReference type="ARBA" id="ARBA00022676"/>
    </source>
</evidence>
<dbReference type="Gene3D" id="3.20.20.70">
    <property type="entry name" value="Aldolase class I"/>
    <property type="match status" value="1"/>
</dbReference>
<dbReference type="InterPro" id="IPR036068">
    <property type="entry name" value="Nicotinate_pribotase-like_C"/>
</dbReference>
<name>A0A076F6L1_9BACT</name>
<dbReference type="NCBIfam" id="NF006629">
    <property type="entry name" value="PRK09198.1"/>
    <property type="match status" value="1"/>
</dbReference>
<feature type="domain" description="Nicotinamide phosphoribosyltransferase N-terminal" evidence="11">
    <location>
        <begin position="2"/>
        <end position="95"/>
    </location>
</feature>
<dbReference type="InterPro" id="IPR041529">
    <property type="entry name" value="DUF5598"/>
</dbReference>
<evidence type="ECO:0000256" key="7">
    <source>
        <dbReference type="ARBA" id="ARBA00035036"/>
    </source>
</evidence>
<evidence type="ECO:0000256" key="8">
    <source>
        <dbReference type="ARBA" id="ARBA00047835"/>
    </source>
</evidence>
<evidence type="ECO:0000256" key="4">
    <source>
        <dbReference type="ARBA" id="ARBA00022679"/>
    </source>
</evidence>
<feature type="binding site" evidence="9">
    <location>
        <position position="357"/>
    </location>
    <ligand>
        <name>beta-nicotinamide D-ribonucleotide</name>
        <dbReference type="ChEBI" id="CHEBI:14649"/>
    </ligand>
</feature>
<evidence type="ECO:0000256" key="6">
    <source>
        <dbReference type="ARBA" id="ARBA00035024"/>
    </source>
</evidence>
<dbReference type="AlphaFoldDB" id="A0A076F6L1"/>
<dbReference type="InterPro" id="IPR016471">
    <property type="entry name" value="Nicotinamide_PRibTrfase"/>
</dbReference>